<keyword evidence="3" id="KW-1185">Reference proteome</keyword>
<gene>
    <name evidence="2" type="ORF">PAN31117_04393</name>
</gene>
<organism evidence="2 3">
    <name type="scientific">Pandoraea anapnoica</name>
    <dbReference type="NCBI Taxonomy" id="2508301"/>
    <lineage>
        <taxon>Bacteria</taxon>
        <taxon>Pseudomonadati</taxon>
        <taxon>Pseudomonadota</taxon>
        <taxon>Betaproteobacteria</taxon>
        <taxon>Burkholderiales</taxon>
        <taxon>Burkholderiaceae</taxon>
        <taxon>Pandoraea</taxon>
    </lineage>
</organism>
<feature type="region of interest" description="Disordered" evidence="1">
    <location>
        <begin position="220"/>
        <end position="260"/>
    </location>
</feature>
<dbReference type="OrthoDB" id="9135283at2"/>
<evidence type="ECO:0000313" key="3">
    <source>
        <dbReference type="Proteomes" id="UP000383122"/>
    </source>
</evidence>
<evidence type="ECO:0000256" key="1">
    <source>
        <dbReference type="SAM" id="MobiDB-lite"/>
    </source>
</evidence>
<accession>A0A5E5AGW6</accession>
<name>A0A5E5AGW6_9BURK</name>
<dbReference type="EMBL" id="CABPSP010000015">
    <property type="protein sequence ID" value="VVE72448.1"/>
    <property type="molecule type" value="Genomic_DNA"/>
</dbReference>
<dbReference type="RefSeq" id="WP_150740051.1">
    <property type="nucleotide sequence ID" value="NZ_CABPSP010000015.1"/>
</dbReference>
<feature type="region of interest" description="Disordered" evidence="1">
    <location>
        <begin position="47"/>
        <end position="66"/>
    </location>
</feature>
<evidence type="ECO:0000313" key="2">
    <source>
        <dbReference type="EMBL" id="VVE72448.1"/>
    </source>
</evidence>
<reference evidence="2 3" key="1">
    <citation type="submission" date="2019-08" db="EMBL/GenBank/DDBJ databases">
        <authorList>
            <person name="Peeters C."/>
        </authorList>
    </citation>
    <scope>NUCLEOTIDE SEQUENCE [LARGE SCALE GENOMIC DNA]</scope>
    <source>
        <strain evidence="2 3">LMG 31117</strain>
    </source>
</reference>
<protein>
    <submittedName>
        <fullName evidence="2">Uncharacterized protein</fullName>
    </submittedName>
</protein>
<sequence length="260" mass="28950">MLDRETYQRLLNAHGRRVANRAAVESTPKNQRGWTVFYACYGSERDLPENERSKPGNPANAFDPTGWNALYQNHPTDERGALHHVTNGQSKYWLDQLLGAREFWGGWVIRFLYDSLEFGGESNATWDAIADDQGEFMSAADGGTLCAWQPGWIGWKNWTRSLSDSDLKNLRHVLGWLRGSEFTHQWPGPGTPESAAFKVTPKVEKNDVFLNALLAQPPGNASNYAASEHTGRSAPAEARFDQADSALRTQTKGGKAKPTK</sequence>
<proteinExistence type="predicted"/>
<dbReference type="AlphaFoldDB" id="A0A5E5AGW6"/>
<dbReference type="Proteomes" id="UP000383122">
    <property type="component" value="Unassembled WGS sequence"/>
</dbReference>